<evidence type="ECO:0000256" key="1">
    <source>
        <dbReference type="ARBA" id="ARBA00004651"/>
    </source>
</evidence>
<dbReference type="Gene3D" id="1.10.3720.10">
    <property type="entry name" value="MetI-like"/>
    <property type="match status" value="1"/>
</dbReference>
<feature type="transmembrane region" description="Helical" evidence="7">
    <location>
        <begin position="75"/>
        <end position="99"/>
    </location>
</feature>
<feature type="transmembrane region" description="Helical" evidence="7">
    <location>
        <begin position="111"/>
        <end position="130"/>
    </location>
</feature>
<dbReference type="AlphaFoldDB" id="A0A917FNX4"/>
<evidence type="ECO:0000256" key="2">
    <source>
        <dbReference type="ARBA" id="ARBA00022448"/>
    </source>
</evidence>
<keyword evidence="6 7" id="KW-0472">Membrane</keyword>
<dbReference type="Proteomes" id="UP000637643">
    <property type="component" value="Unassembled WGS sequence"/>
</dbReference>
<protein>
    <submittedName>
        <fullName evidence="9">Maltose ABC transporter permease</fullName>
    </submittedName>
</protein>
<feature type="transmembrane region" description="Helical" evidence="7">
    <location>
        <begin position="142"/>
        <end position="162"/>
    </location>
</feature>
<feature type="transmembrane region" description="Helical" evidence="7">
    <location>
        <begin position="12"/>
        <end position="32"/>
    </location>
</feature>
<evidence type="ECO:0000256" key="4">
    <source>
        <dbReference type="ARBA" id="ARBA00022692"/>
    </source>
</evidence>
<dbReference type="InterPro" id="IPR035906">
    <property type="entry name" value="MetI-like_sf"/>
</dbReference>
<evidence type="ECO:0000256" key="5">
    <source>
        <dbReference type="ARBA" id="ARBA00022989"/>
    </source>
</evidence>
<feature type="domain" description="ABC transmembrane type-1" evidence="8">
    <location>
        <begin position="71"/>
        <end position="279"/>
    </location>
</feature>
<dbReference type="GO" id="GO:0005886">
    <property type="term" value="C:plasma membrane"/>
    <property type="evidence" value="ECO:0007669"/>
    <property type="project" value="UniProtKB-SubCell"/>
</dbReference>
<keyword evidence="4 7" id="KW-0812">Transmembrane</keyword>
<dbReference type="PANTHER" id="PTHR43744:SF9">
    <property type="entry name" value="POLYGALACTURONAN_RHAMNOGALACTURONAN TRANSPORT SYSTEM PERMEASE PROTEIN YTCP"/>
    <property type="match status" value="1"/>
</dbReference>
<dbReference type="PANTHER" id="PTHR43744">
    <property type="entry name" value="ABC TRANSPORTER PERMEASE PROTEIN MG189-RELATED-RELATED"/>
    <property type="match status" value="1"/>
</dbReference>
<dbReference type="SUPFAM" id="SSF161098">
    <property type="entry name" value="MetI-like"/>
    <property type="match status" value="1"/>
</dbReference>
<evidence type="ECO:0000313" key="10">
    <source>
        <dbReference type="Proteomes" id="UP000637643"/>
    </source>
</evidence>
<evidence type="ECO:0000256" key="6">
    <source>
        <dbReference type="ARBA" id="ARBA00023136"/>
    </source>
</evidence>
<dbReference type="PROSITE" id="PS50928">
    <property type="entry name" value="ABC_TM1"/>
    <property type="match status" value="1"/>
</dbReference>
<gene>
    <name evidence="9" type="ORF">GCM10010912_44800</name>
</gene>
<evidence type="ECO:0000313" key="9">
    <source>
        <dbReference type="EMBL" id="GGF94914.1"/>
    </source>
</evidence>
<accession>A0A917FNX4</accession>
<evidence type="ECO:0000256" key="7">
    <source>
        <dbReference type="RuleBase" id="RU363032"/>
    </source>
</evidence>
<dbReference type="GO" id="GO:0055085">
    <property type="term" value="P:transmembrane transport"/>
    <property type="evidence" value="ECO:0007669"/>
    <property type="project" value="InterPro"/>
</dbReference>
<proteinExistence type="inferred from homology"/>
<name>A0A917FNX4_9BACL</name>
<comment type="caution">
    <text evidence="9">The sequence shown here is derived from an EMBL/GenBank/DDBJ whole genome shotgun (WGS) entry which is preliminary data.</text>
</comment>
<dbReference type="CDD" id="cd06261">
    <property type="entry name" value="TM_PBP2"/>
    <property type="match status" value="1"/>
</dbReference>
<comment type="subcellular location">
    <subcellularLocation>
        <location evidence="1 7">Cell membrane</location>
        <topology evidence="1 7">Multi-pass membrane protein</topology>
    </subcellularLocation>
</comment>
<sequence length="300" mass="32922">MPMKMSRGEKIAQYVIVTLLALLCVSVLYPFLYMLAISLNDGADAAKGGVYLWPRNFTLINYEIVLGNETIRNSYLITIGRTVIGTFGGLLVTLLVAFGLSYRGLPLRSTILGYILLTMLFNGGLVPFYIQLNHLGLINTFWVYILPGLFSVWNMFVMLKFIQGIPEALVESAELDGAGPVRILMQIIIPLSKPMLAALGLFTAVGHWNDWFAGAFFVTKQNLIPVQTFLQQLLAASDLSAVLGSNSNQEALARGSQLQNITLMSIKMAVVMVSALPILCVYPFLQKYFVKGVLVGSVKG</sequence>
<comment type="similarity">
    <text evidence="7">Belongs to the binding-protein-dependent transport system permease family.</text>
</comment>
<feature type="transmembrane region" description="Helical" evidence="7">
    <location>
        <begin position="264"/>
        <end position="285"/>
    </location>
</feature>
<evidence type="ECO:0000256" key="3">
    <source>
        <dbReference type="ARBA" id="ARBA00022475"/>
    </source>
</evidence>
<dbReference type="Pfam" id="PF00528">
    <property type="entry name" value="BPD_transp_1"/>
    <property type="match status" value="1"/>
</dbReference>
<keyword evidence="3" id="KW-1003">Cell membrane</keyword>
<keyword evidence="2 7" id="KW-0813">Transport</keyword>
<keyword evidence="5 7" id="KW-1133">Transmembrane helix</keyword>
<organism evidence="9 10">
    <name type="scientific">Paenibacillus albidus</name>
    <dbReference type="NCBI Taxonomy" id="2041023"/>
    <lineage>
        <taxon>Bacteria</taxon>
        <taxon>Bacillati</taxon>
        <taxon>Bacillota</taxon>
        <taxon>Bacilli</taxon>
        <taxon>Bacillales</taxon>
        <taxon>Paenibacillaceae</taxon>
        <taxon>Paenibacillus</taxon>
    </lineage>
</organism>
<dbReference type="EMBL" id="BMKR01000022">
    <property type="protein sequence ID" value="GGF94914.1"/>
    <property type="molecule type" value="Genomic_DNA"/>
</dbReference>
<reference evidence="9" key="2">
    <citation type="submission" date="2020-09" db="EMBL/GenBank/DDBJ databases">
        <authorList>
            <person name="Sun Q."/>
            <person name="Zhou Y."/>
        </authorList>
    </citation>
    <scope>NUCLEOTIDE SEQUENCE</scope>
    <source>
        <strain evidence="9">CGMCC 1.16134</strain>
    </source>
</reference>
<keyword evidence="10" id="KW-1185">Reference proteome</keyword>
<reference evidence="9" key="1">
    <citation type="journal article" date="2014" name="Int. J. Syst. Evol. Microbiol.">
        <title>Complete genome sequence of Corynebacterium casei LMG S-19264T (=DSM 44701T), isolated from a smear-ripened cheese.</title>
        <authorList>
            <consortium name="US DOE Joint Genome Institute (JGI-PGF)"/>
            <person name="Walter F."/>
            <person name="Albersmeier A."/>
            <person name="Kalinowski J."/>
            <person name="Ruckert C."/>
        </authorList>
    </citation>
    <scope>NUCLEOTIDE SEQUENCE</scope>
    <source>
        <strain evidence="9">CGMCC 1.16134</strain>
    </source>
</reference>
<dbReference type="InterPro" id="IPR000515">
    <property type="entry name" value="MetI-like"/>
</dbReference>
<evidence type="ECO:0000259" key="8">
    <source>
        <dbReference type="PROSITE" id="PS50928"/>
    </source>
</evidence>